<name>A0A090RTW9_9VIBR</name>
<dbReference type="EMBL" id="BBMR01000003">
    <property type="protein sequence ID" value="GAL18870.1"/>
    <property type="molecule type" value="Genomic_DNA"/>
</dbReference>
<gene>
    <name evidence="2" type="ORF">JCM19235_2293</name>
</gene>
<organism evidence="2 3">
    <name type="scientific">Vibrio maritimus</name>
    <dbReference type="NCBI Taxonomy" id="990268"/>
    <lineage>
        <taxon>Bacteria</taxon>
        <taxon>Pseudomonadati</taxon>
        <taxon>Pseudomonadota</taxon>
        <taxon>Gammaproteobacteria</taxon>
        <taxon>Vibrionales</taxon>
        <taxon>Vibrionaceae</taxon>
        <taxon>Vibrio</taxon>
    </lineage>
</organism>
<keyword evidence="1" id="KW-0812">Transmembrane</keyword>
<reference evidence="2 3" key="1">
    <citation type="submission" date="2014-09" db="EMBL/GenBank/DDBJ databases">
        <title>Vibrio maritimus JCM 19235. (C45) whole genome shotgun sequence.</title>
        <authorList>
            <person name="Sawabe T."/>
            <person name="Meirelles P."/>
            <person name="Nakanishi M."/>
            <person name="Sayaka M."/>
            <person name="Hattori M."/>
            <person name="Ohkuma M."/>
        </authorList>
    </citation>
    <scope>NUCLEOTIDE SEQUENCE [LARGE SCALE GENOMIC DNA]</scope>
    <source>
        <strain evidence="3">JCM19235</strain>
    </source>
</reference>
<keyword evidence="3" id="KW-1185">Reference proteome</keyword>
<evidence type="ECO:0000313" key="3">
    <source>
        <dbReference type="Proteomes" id="UP000029228"/>
    </source>
</evidence>
<keyword evidence="1" id="KW-0472">Membrane</keyword>
<sequence length="49" mass="5304">MLNNEALLAAQATLDFEITIYVTYAILIIGALIEMNIETNNNEGSATDS</sequence>
<feature type="transmembrane region" description="Helical" evidence="1">
    <location>
        <begin position="12"/>
        <end position="33"/>
    </location>
</feature>
<reference evidence="2 3" key="2">
    <citation type="submission" date="2014-09" db="EMBL/GenBank/DDBJ databases">
        <authorList>
            <consortium name="NBRP consortium"/>
            <person name="Sawabe T."/>
            <person name="Meirelles P."/>
            <person name="Nakanishi M."/>
            <person name="Sayaka M."/>
            <person name="Hattori M."/>
            <person name="Ohkuma M."/>
        </authorList>
    </citation>
    <scope>NUCLEOTIDE SEQUENCE [LARGE SCALE GENOMIC DNA]</scope>
    <source>
        <strain evidence="3">JCM19235</strain>
    </source>
</reference>
<evidence type="ECO:0000313" key="2">
    <source>
        <dbReference type="EMBL" id="GAL18870.1"/>
    </source>
</evidence>
<comment type="caution">
    <text evidence="2">The sequence shown here is derived from an EMBL/GenBank/DDBJ whole genome shotgun (WGS) entry which is preliminary data.</text>
</comment>
<accession>A0A090RTW9</accession>
<keyword evidence="1" id="KW-1133">Transmembrane helix</keyword>
<dbReference type="Proteomes" id="UP000029228">
    <property type="component" value="Unassembled WGS sequence"/>
</dbReference>
<dbReference type="STRING" id="990268.JCM19235_2293"/>
<dbReference type="AlphaFoldDB" id="A0A090RTW9"/>
<evidence type="ECO:0000256" key="1">
    <source>
        <dbReference type="SAM" id="Phobius"/>
    </source>
</evidence>
<proteinExistence type="predicted"/>
<protein>
    <submittedName>
        <fullName evidence="2">Uncharacterized protein</fullName>
    </submittedName>
</protein>